<keyword evidence="3" id="KW-1185">Reference proteome</keyword>
<sequence length="291" mass="31054" precursor="true">MSRNNPAVGPPLDPGVSMLSARRRLALLLCAAPLALPAASTADDKADPKLLVEVQTGTLPIVIVAAHGGTEKIPGVPERMGVGVKQFATVRDVGTDKLAKAYAADVERQLGKKPWVVIAKYDRKFVDANRAADQAYEVKEAKAYYDAYHVPLVAALKAVKEKHGNGILLDVHGQGKYPDALLRGTQNGKSVVLLRQRHGFAAVNGKNSILGRFERGGNKVLPRADAGEKAKEETGYTGGFAVANYGSHTGYGIDAIQLEIGTNYRSADNLAKTARDLADATVAFHDAYLKK</sequence>
<evidence type="ECO:0000313" key="2">
    <source>
        <dbReference type="EMBL" id="QDU20142.1"/>
    </source>
</evidence>
<protein>
    <submittedName>
        <fullName evidence="2">N-formylglutamate amidohydrolase</fullName>
    </submittedName>
</protein>
<keyword evidence="2" id="KW-0378">Hydrolase</keyword>
<keyword evidence="1" id="KW-0732">Signal</keyword>
<gene>
    <name evidence="2" type="ORF">ETAA1_20860</name>
</gene>
<dbReference type="OrthoDB" id="8333609at2"/>
<evidence type="ECO:0000256" key="1">
    <source>
        <dbReference type="SAM" id="SignalP"/>
    </source>
</evidence>
<dbReference type="Gene3D" id="3.40.630.40">
    <property type="entry name" value="Zn-dependent exopeptidases"/>
    <property type="match status" value="1"/>
</dbReference>
<dbReference type="AlphaFoldDB" id="A0A517XRQ3"/>
<dbReference type="RefSeq" id="WP_145237201.1">
    <property type="nucleotide sequence ID" value="NZ_CP036273.1"/>
</dbReference>
<accession>A0A517XRQ3</accession>
<dbReference type="SUPFAM" id="SSF53187">
    <property type="entry name" value="Zn-dependent exopeptidases"/>
    <property type="match status" value="1"/>
</dbReference>
<proteinExistence type="predicted"/>
<reference evidence="2 3" key="1">
    <citation type="submission" date="2019-02" db="EMBL/GenBank/DDBJ databases">
        <title>Deep-cultivation of Planctomycetes and their phenomic and genomic characterization uncovers novel biology.</title>
        <authorList>
            <person name="Wiegand S."/>
            <person name="Jogler M."/>
            <person name="Boedeker C."/>
            <person name="Pinto D."/>
            <person name="Vollmers J."/>
            <person name="Rivas-Marin E."/>
            <person name="Kohn T."/>
            <person name="Peeters S.H."/>
            <person name="Heuer A."/>
            <person name="Rast P."/>
            <person name="Oberbeckmann S."/>
            <person name="Bunk B."/>
            <person name="Jeske O."/>
            <person name="Meyerdierks A."/>
            <person name="Storesund J.E."/>
            <person name="Kallscheuer N."/>
            <person name="Luecker S."/>
            <person name="Lage O.M."/>
            <person name="Pohl T."/>
            <person name="Merkel B.J."/>
            <person name="Hornburger P."/>
            <person name="Mueller R.-W."/>
            <person name="Bruemmer F."/>
            <person name="Labrenz M."/>
            <person name="Spormann A.M."/>
            <person name="Op den Camp H."/>
            <person name="Overmann J."/>
            <person name="Amann R."/>
            <person name="Jetten M.S.M."/>
            <person name="Mascher T."/>
            <person name="Medema M.H."/>
            <person name="Devos D.P."/>
            <person name="Kaster A.-K."/>
            <person name="Ovreas L."/>
            <person name="Rohde M."/>
            <person name="Galperin M.Y."/>
            <person name="Jogler C."/>
        </authorList>
    </citation>
    <scope>NUCLEOTIDE SEQUENCE [LARGE SCALE GENOMIC DNA]</scope>
    <source>
        <strain evidence="2 3">ETA_A1</strain>
    </source>
</reference>
<name>A0A517XRQ3_9BACT</name>
<dbReference type="Proteomes" id="UP000319576">
    <property type="component" value="Chromosome"/>
</dbReference>
<dbReference type="EMBL" id="CP036273">
    <property type="protein sequence ID" value="QDU20142.1"/>
    <property type="molecule type" value="Genomic_DNA"/>
</dbReference>
<feature type="chain" id="PRO_5022016336" evidence="1">
    <location>
        <begin position="43"/>
        <end position="291"/>
    </location>
</feature>
<dbReference type="KEGG" id="uli:ETAA1_20860"/>
<evidence type="ECO:0000313" key="3">
    <source>
        <dbReference type="Proteomes" id="UP000319576"/>
    </source>
</evidence>
<dbReference type="GO" id="GO:0016787">
    <property type="term" value="F:hydrolase activity"/>
    <property type="evidence" value="ECO:0007669"/>
    <property type="project" value="UniProtKB-KW"/>
</dbReference>
<feature type="signal peptide" evidence="1">
    <location>
        <begin position="1"/>
        <end position="42"/>
    </location>
</feature>
<organism evidence="2 3">
    <name type="scientific">Urbifossiella limnaea</name>
    <dbReference type="NCBI Taxonomy" id="2528023"/>
    <lineage>
        <taxon>Bacteria</taxon>
        <taxon>Pseudomonadati</taxon>
        <taxon>Planctomycetota</taxon>
        <taxon>Planctomycetia</taxon>
        <taxon>Gemmatales</taxon>
        <taxon>Gemmataceae</taxon>
        <taxon>Urbifossiella</taxon>
    </lineage>
</organism>